<dbReference type="AlphaFoldDB" id="A0A382NCK2"/>
<proteinExistence type="predicted"/>
<feature type="non-terminal residue" evidence="3">
    <location>
        <position position="360"/>
    </location>
</feature>
<dbReference type="GO" id="GO:0009103">
    <property type="term" value="P:lipopolysaccharide biosynthetic process"/>
    <property type="evidence" value="ECO:0007669"/>
    <property type="project" value="TreeGrafter"/>
</dbReference>
<dbReference type="InterPro" id="IPR001296">
    <property type="entry name" value="Glyco_trans_1"/>
</dbReference>
<evidence type="ECO:0000313" key="3">
    <source>
        <dbReference type="EMBL" id="SVC58045.1"/>
    </source>
</evidence>
<dbReference type="SUPFAM" id="SSF53756">
    <property type="entry name" value="UDP-Glycosyltransferase/glycogen phosphorylase"/>
    <property type="match status" value="1"/>
</dbReference>
<dbReference type="GO" id="GO:0016757">
    <property type="term" value="F:glycosyltransferase activity"/>
    <property type="evidence" value="ECO:0007669"/>
    <property type="project" value="InterPro"/>
</dbReference>
<reference evidence="3" key="1">
    <citation type="submission" date="2018-05" db="EMBL/GenBank/DDBJ databases">
        <authorList>
            <person name="Lanie J.A."/>
            <person name="Ng W.-L."/>
            <person name="Kazmierczak K.M."/>
            <person name="Andrzejewski T.M."/>
            <person name="Davidsen T.M."/>
            <person name="Wayne K.J."/>
            <person name="Tettelin H."/>
            <person name="Glass J.I."/>
            <person name="Rusch D."/>
            <person name="Podicherti R."/>
            <person name="Tsui H.-C.T."/>
            <person name="Winkler M.E."/>
        </authorList>
    </citation>
    <scope>NUCLEOTIDE SEQUENCE</scope>
</reference>
<evidence type="ECO:0000259" key="2">
    <source>
        <dbReference type="Pfam" id="PF00534"/>
    </source>
</evidence>
<dbReference type="PANTHER" id="PTHR46401">
    <property type="entry name" value="GLYCOSYLTRANSFERASE WBBK-RELATED"/>
    <property type="match status" value="1"/>
</dbReference>
<gene>
    <name evidence="3" type="ORF">METZ01_LOCUS310899</name>
</gene>
<feature type="domain" description="Glycosyl transferase family 1" evidence="2">
    <location>
        <begin position="193"/>
        <end position="353"/>
    </location>
</feature>
<dbReference type="Pfam" id="PF00534">
    <property type="entry name" value="Glycos_transf_1"/>
    <property type="match status" value="1"/>
</dbReference>
<name>A0A382NCK2_9ZZZZ</name>
<dbReference type="EMBL" id="UINC01099061">
    <property type="protein sequence ID" value="SVC58045.1"/>
    <property type="molecule type" value="Genomic_DNA"/>
</dbReference>
<dbReference type="Gene3D" id="3.40.50.2000">
    <property type="entry name" value="Glycogen Phosphorylase B"/>
    <property type="match status" value="1"/>
</dbReference>
<organism evidence="3">
    <name type="scientific">marine metagenome</name>
    <dbReference type="NCBI Taxonomy" id="408172"/>
    <lineage>
        <taxon>unclassified sequences</taxon>
        <taxon>metagenomes</taxon>
        <taxon>ecological metagenomes</taxon>
    </lineage>
</organism>
<accession>A0A382NCK2</accession>
<evidence type="ECO:0000256" key="1">
    <source>
        <dbReference type="ARBA" id="ARBA00022679"/>
    </source>
</evidence>
<sequence>MILGIDASNIRSGGGLTHLVELLRAFNPKNCKYKKIIIWSSLKTLDRLIDQRWILKRNHHYLNKNFLYRVFWQWKYLDKQAKQENCSLIFVPGSSFIFSFRPVVTMNQNLLPFKWNEIKRYGFSLSTLKFLFLRFSQSISFHNANGIIFLTQNAYSSVLKKTGKLKGSTIIIPHGVHKRFFHKPRSQKIVFKGQFEAPIKLIYLSSIEPYKHHDKVIKAVDQLIQNQIPIILDIYGSSSRSKAISKLKKIINKHDLFEKYIRYKGSVKHENIHELYLEYDIAIFASSCETFGQILLEGLASGIPTASSNMSSLPEILGDSVTYFNPTNIDSIFSSLSAFINSPNLRIEKAKKGYELAKKF</sequence>
<dbReference type="PANTHER" id="PTHR46401:SF2">
    <property type="entry name" value="GLYCOSYLTRANSFERASE WBBK-RELATED"/>
    <property type="match status" value="1"/>
</dbReference>
<keyword evidence="1" id="KW-0808">Transferase</keyword>
<protein>
    <recommendedName>
        <fullName evidence="2">Glycosyl transferase family 1 domain-containing protein</fullName>
    </recommendedName>
</protein>